<feature type="transmembrane region" description="Helical" evidence="2">
    <location>
        <begin position="131"/>
        <end position="153"/>
    </location>
</feature>
<comment type="caution">
    <text evidence="3">The sequence shown here is derived from an EMBL/GenBank/DDBJ whole genome shotgun (WGS) entry which is preliminary data.</text>
</comment>
<dbReference type="EMBL" id="BSEL01000005">
    <property type="protein sequence ID" value="GLJ69062.1"/>
    <property type="molecule type" value="Genomic_DNA"/>
</dbReference>
<dbReference type="Proteomes" id="UP001142292">
    <property type="component" value="Unassembled WGS sequence"/>
</dbReference>
<name>A0ABQ5T012_9ACTN</name>
<dbReference type="RefSeq" id="WP_189117539.1">
    <property type="nucleotide sequence ID" value="NZ_BMRK01000003.1"/>
</dbReference>
<organism evidence="3 4">
    <name type="scientific">Nocardioides luteus</name>
    <dbReference type="NCBI Taxonomy" id="1844"/>
    <lineage>
        <taxon>Bacteria</taxon>
        <taxon>Bacillati</taxon>
        <taxon>Actinomycetota</taxon>
        <taxon>Actinomycetes</taxon>
        <taxon>Propionibacteriales</taxon>
        <taxon>Nocardioidaceae</taxon>
        <taxon>Nocardioides</taxon>
    </lineage>
</organism>
<reference evidence="3" key="2">
    <citation type="submission" date="2023-01" db="EMBL/GenBank/DDBJ databases">
        <authorList>
            <person name="Sun Q."/>
            <person name="Evtushenko L."/>
        </authorList>
    </citation>
    <scope>NUCLEOTIDE SEQUENCE</scope>
    <source>
        <strain evidence="3">VKM Ac-1246</strain>
    </source>
</reference>
<keyword evidence="2" id="KW-1133">Transmembrane helix</keyword>
<sequence length="269" mass="27150">MSETPTSSEAPEQQKPASIDWLATAAGALAAVTSAVLLSTLGAVGTLVGAAIGSVAATIGSNLYLRWLRKSREKVASVQALARWRAAGLAGVRDGATAVSESAAAAEKDAENSGDGSTWRERLAELPWKRIAIASLIMFVVVVAAITIFELLAGRSVSSFVGRGDGSTTISDVTRGGSDSGEEKQEKDPTPAPASPGESATDDPDPSQAPPESEAPPSEGSSTEPSESAGSSAPPTEQPSEGSSPTSEPTPTQPVTPGDVPSEIGEPAS</sequence>
<keyword evidence="2" id="KW-0472">Membrane</keyword>
<keyword evidence="4" id="KW-1185">Reference proteome</keyword>
<accession>A0ABQ5T012</accession>
<proteinExistence type="predicted"/>
<evidence type="ECO:0000256" key="1">
    <source>
        <dbReference type="SAM" id="MobiDB-lite"/>
    </source>
</evidence>
<feature type="compositionally biased region" description="Low complexity" evidence="1">
    <location>
        <begin position="210"/>
        <end position="257"/>
    </location>
</feature>
<evidence type="ECO:0000313" key="4">
    <source>
        <dbReference type="Proteomes" id="UP001142292"/>
    </source>
</evidence>
<protein>
    <submittedName>
        <fullName evidence="3">Uncharacterized protein</fullName>
    </submittedName>
</protein>
<keyword evidence="2" id="KW-0812">Transmembrane</keyword>
<feature type="region of interest" description="Disordered" evidence="1">
    <location>
        <begin position="160"/>
        <end position="269"/>
    </location>
</feature>
<evidence type="ECO:0000313" key="3">
    <source>
        <dbReference type="EMBL" id="GLJ69062.1"/>
    </source>
</evidence>
<feature type="transmembrane region" description="Helical" evidence="2">
    <location>
        <begin position="21"/>
        <end position="41"/>
    </location>
</feature>
<evidence type="ECO:0000256" key="2">
    <source>
        <dbReference type="SAM" id="Phobius"/>
    </source>
</evidence>
<gene>
    <name evidence="3" type="ORF">GCM10017579_30980</name>
</gene>
<reference evidence="3" key="1">
    <citation type="journal article" date="2014" name="Int. J. Syst. Evol. Microbiol.">
        <title>Complete genome of a new Firmicutes species belonging to the dominant human colonic microbiota ('Ruminococcus bicirculans') reveals two chromosomes and a selective capacity to utilize plant glucans.</title>
        <authorList>
            <consortium name="NISC Comparative Sequencing Program"/>
            <person name="Wegmann U."/>
            <person name="Louis P."/>
            <person name="Goesmann A."/>
            <person name="Henrissat B."/>
            <person name="Duncan S.H."/>
            <person name="Flint H.J."/>
        </authorList>
    </citation>
    <scope>NUCLEOTIDE SEQUENCE</scope>
    <source>
        <strain evidence="3">VKM Ac-1246</strain>
    </source>
</reference>
<feature type="transmembrane region" description="Helical" evidence="2">
    <location>
        <begin position="47"/>
        <end position="65"/>
    </location>
</feature>